<proteinExistence type="inferred from homology"/>
<feature type="active site" description="Electrophile" evidence="13">
    <location>
        <position position="93"/>
    </location>
</feature>
<evidence type="ECO:0000256" key="5">
    <source>
        <dbReference type="ARBA" id="ARBA00011738"/>
    </source>
</evidence>
<evidence type="ECO:0000256" key="13">
    <source>
        <dbReference type="HAMAP-Rule" id="MF_00147"/>
    </source>
</evidence>
<dbReference type="GO" id="GO:0046166">
    <property type="term" value="P:glyceraldehyde-3-phosphate biosynthetic process"/>
    <property type="evidence" value="ECO:0007669"/>
    <property type="project" value="TreeGrafter"/>
</dbReference>
<dbReference type="eggNOG" id="COG0149">
    <property type="taxonomic scope" value="Bacteria"/>
</dbReference>
<evidence type="ECO:0000256" key="2">
    <source>
        <dbReference type="ARBA" id="ARBA00004742"/>
    </source>
</evidence>
<feature type="binding site" evidence="13">
    <location>
        <begin position="11"/>
        <end position="13"/>
    </location>
    <ligand>
        <name>substrate</name>
    </ligand>
</feature>
<accession>A0A095URI4</accession>
<dbReference type="PATRIC" id="fig|1177154.3.peg.1549"/>
<feature type="binding site" evidence="13">
    <location>
        <position position="210"/>
    </location>
    <ligand>
        <name>substrate</name>
    </ligand>
</feature>
<comment type="pathway">
    <text evidence="2 13 14">Carbohydrate biosynthesis; gluconeogenesis.</text>
</comment>
<dbReference type="CDD" id="cd00311">
    <property type="entry name" value="TIM"/>
    <property type="match status" value="1"/>
</dbReference>
<dbReference type="InterPro" id="IPR013785">
    <property type="entry name" value="Aldolase_TIM"/>
</dbReference>
<dbReference type="PROSITE" id="PS00171">
    <property type="entry name" value="TIM_1"/>
    <property type="match status" value="1"/>
</dbReference>
<dbReference type="PROSITE" id="PS51440">
    <property type="entry name" value="TIM_2"/>
    <property type="match status" value="1"/>
</dbReference>
<comment type="function">
    <text evidence="12 13">Involved in the gluconeogenesis. Catalyzes stereospecifically the conversion of dihydroxyacetone phosphate (DHAP) to D-glyceraldehyde-3-phosphate (G3P).</text>
</comment>
<name>A0A095URI4_9GAMM</name>
<feature type="binding site" evidence="13">
    <location>
        <position position="171"/>
    </location>
    <ligand>
        <name>substrate</name>
    </ligand>
</feature>
<evidence type="ECO:0000256" key="6">
    <source>
        <dbReference type="ARBA" id="ARBA00011940"/>
    </source>
</evidence>
<dbReference type="GO" id="GO:0006094">
    <property type="term" value="P:gluconeogenesis"/>
    <property type="evidence" value="ECO:0007669"/>
    <property type="project" value="UniProtKB-UniRule"/>
</dbReference>
<evidence type="ECO:0000256" key="9">
    <source>
        <dbReference type="ARBA" id="ARBA00022490"/>
    </source>
</evidence>
<dbReference type="Proteomes" id="UP000029444">
    <property type="component" value="Unassembled WGS sequence"/>
</dbReference>
<comment type="subunit">
    <text evidence="5 13 14">Homodimer.</text>
</comment>
<dbReference type="InterPro" id="IPR000652">
    <property type="entry name" value="Triosephosphate_isomerase"/>
</dbReference>
<dbReference type="InterPro" id="IPR020861">
    <property type="entry name" value="Triosephosphate_isomerase_AS"/>
</dbReference>
<evidence type="ECO:0000256" key="4">
    <source>
        <dbReference type="ARBA" id="ARBA00007422"/>
    </source>
</evidence>
<evidence type="ECO:0000313" key="15">
    <source>
        <dbReference type="EMBL" id="KGD65085.1"/>
    </source>
</evidence>
<dbReference type="NCBIfam" id="TIGR00419">
    <property type="entry name" value="tim"/>
    <property type="match status" value="1"/>
</dbReference>
<gene>
    <name evidence="13" type="primary">tpiA</name>
    <name evidence="15" type="ORF">Y5S_01519</name>
</gene>
<dbReference type="EC" id="5.3.1.1" evidence="6 13"/>
<evidence type="ECO:0000256" key="7">
    <source>
        <dbReference type="ARBA" id="ARBA00019397"/>
    </source>
</evidence>
<dbReference type="GO" id="GO:0019563">
    <property type="term" value="P:glycerol catabolic process"/>
    <property type="evidence" value="ECO:0007669"/>
    <property type="project" value="TreeGrafter"/>
</dbReference>
<comment type="caution">
    <text evidence="15">The sequence shown here is derived from an EMBL/GenBank/DDBJ whole genome shotgun (WGS) entry which is preliminary data.</text>
</comment>
<evidence type="ECO:0000256" key="8">
    <source>
        <dbReference type="ARBA" id="ARBA00022432"/>
    </source>
</evidence>
<dbReference type="UniPathway" id="UPA00138"/>
<evidence type="ECO:0000313" key="16">
    <source>
        <dbReference type="Proteomes" id="UP000029444"/>
    </source>
</evidence>
<dbReference type="InterPro" id="IPR035990">
    <property type="entry name" value="TIM_sf"/>
</dbReference>
<evidence type="ECO:0000256" key="3">
    <source>
        <dbReference type="ARBA" id="ARBA00004939"/>
    </source>
</evidence>
<dbReference type="STRING" id="1177154.Y5S_01519"/>
<comment type="pathway">
    <text evidence="3">Carbohydrate metabolism; erythritol degradation.</text>
</comment>
<keyword evidence="9 13" id="KW-0963">Cytoplasm</keyword>
<dbReference type="HAMAP" id="MF_00147_B">
    <property type="entry name" value="TIM_B"/>
    <property type="match status" value="1"/>
</dbReference>
<protein>
    <recommendedName>
        <fullName evidence="7 13">Triosephosphate isomerase</fullName>
        <shortName evidence="13">TIM</shortName>
        <shortName evidence="13">TPI</shortName>
        <ecNumber evidence="6 13">5.3.1.1</ecNumber>
    </recommendedName>
    <alternativeName>
        <fullName evidence="13">Triose-phosphate isomerase</fullName>
    </alternativeName>
</protein>
<dbReference type="UniPathway" id="UPA00109">
    <property type="reaction ID" value="UER00189"/>
</dbReference>
<dbReference type="SUPFAM" id="SSF51351">
    <property type="entry name" value="Triosephosphate isomerase (TIM)"/>
    <property type="match status" value="1"/>
</dbReference>
<evidence type="ECO:0000256" key="14">
    <source>
        <dbReference type="RuleBase" id="RU363013"/>
    </source>
</evidence>
<keyword evidence="11 13" id="KW-0413">Isomerase</keyword>
<organism evidence="15 16">
    <name type="scientific">Alcanivorax nanhaiticus</name>
    <dbReference type="NCBI Taxonomy" id="1177154"/>
    <lineage>
        <taxon>Bacteria</taxon>
        <taxon>Pseudomonadati</taxon>
        <taxon>Pseudomonadota</taxon>
        <taxon>Gammaproteobacteria</taxon>
        <taxon>Oceanospirillales</taxon>
        <taxon>Alcanivoracaceae</taxon>
        <taxon>Alcanivorax</taxon>
    </lineage>
</organism>
<evidence type="ECO:0000256" key="1">
    <source>
        <dbReference type="ARBA" id="ARBA00000474"/>
    </source>
</evidence>
<sequence>MTTRQPLVAGNWKMNGSQVLLGEIAGALVGYQGKAEAVVCPPFPYLAAARAALPASVQVGAQNLSDQAEGAFTGEVAGSMLSEAGCRYVIIGHSERRALYGEDDALVAAKFAQAQAAGLVPILCVGETLEEREAGNTESVVCGQLLAVVEAVGIEAFASAVVAYEPVWAIGTGKTASPEQAQEVHATLRQTLSEKSPEIAASTRLLYGGSVKADNAALLFSQSDIDGGLIGGASLTADSFIAICQAAQ</sequence>
<dbReference type="GO" id="GO:0004807">
    <property type="term" value="F:triose-phosphate isomerase activity"/>
    <property type="evidence" value="ECO:0007669"/>
    <property type="project" value="UniProtKB-UniRule"/>
</dbReference>
<comment type="similarity">
    <text evidence="4 13 14">Belongs to the triosephosphate isomerase family.</text>
</comment>
<dbReference type="Gene3D" id="3.20.20.70">
    <property type="entry name" value="Aldolase class I"/>
    <property type="match status" value="1"/>
</dbReference>
<comment type="subcellular location">
    <subcellularLocation>
        <location evidence="13 14">Cytoplasm</location>
    </subcellularLocation>
</comment>
<dbReference type="PANTHER" id="PTHR21139">
    <property type="entry name" value="TRIOSEPHOSPHATE ISOMERASE"/>
    <property type="match status" value="1"/>
</dbReference>
<dbReference type="FunFam" id="3.20.20.70:FF:000020">
    <property type="entry name" value="Triosephosphate isomerase"/>
    <property type="match status" value="1"/>
</dbReference>
<dbReference type="EMBL" id="ARXV01000005">
    <property type="protein sequence ID" value="KGD65085.1"/>
    <property type="molecule type" value="Genomic_DNA"/>
</dbReference>
<dbReference type="GO" id="GO:0006096">
    <property type="term" value="P:glycolytic process"/>
    <property type="evidence" value="ECO:0007669"/>
    <property type="project" value="UniProtKB-UniRule"/>
</dbReference>
<evidence type="ECO:0000256" key="10">
    <source>
        <dbReference type="ARBA" id="ARBA00023152"/>
    </source>
</evidence>
<feature type="active site" description="Proton acceptor" evidence="13">
    <location>
        <position position="165"/>
    </location>
</feature>
<keyword evidence="10 13" id="KW-0324">Glycolysis</keyword>
<dbReference type="OrthoDB" id="9809429at2"/>
<dbReference type="InterPro" id="IPR022896">
    <property type="entry name" value="TrioseP_Isoase_bac/euk"/>
</dbReference>
<comment type="pathway">
    <text evidence="13 14">Carbohydrate degradation; glycolysis; D-glyceraldehyde 3-phosphate from glycerone phosphate: step 1/1.</text>
</comment>
<keyword evidence="8 13" id="KW-0312">Gluconeogenesis</keyword>
<comment type="catalytic activity">
    <reaction evidence="1 13 14">
        <text>D-glyceraldehyde 3-phosphate = dihydroxyacetone phosphate</text>
        <dbReference type="Rhea" id="RHEA:18585"/>
        <dbReference type="ChEBI" id="CHEBI:57642"/>
        <dbReference type="ChEBI" id="CHEBI:59776"/>
        <dbReference type="EC" id="5.3.1.1"/>
    </reaction>
</comment>
<reference evidence="15 16" key="1">
    <citation type="submission" date="2012-09" db="EMBL/GenBank/DDBJ databases">
        <title>Genome Sequence of alkane-degrading Bacterium Alcanivorax sp. 19-m-6.</title>
        <authorList>
            <person name="Lai Q."/>
            <person name="Shao Z."/>
        </authorList>
    </citation>
    <scope>NUCLEOTIDE SEQUENCE [LARGE SCALE GENOMIC DNA]</scope>
    <source>
        <strain evidence="15 16">19-m-6</strain>
    </source>
</reference>
<dbReference type="Pfam" id="PF00121">
    <property type="entry name" value="TIM"/>
    <property type="match status" value="1"/>
</dbReference>
<keyword evidence="16" id="KW-1185">Reference proteome</keyword>
<evidence type="ECO:0000256" key="12">
    <source>
        <dbReference type="ARBA" id="ARBA00055680"/>
    </source>
</evidence>
<dbReference type="GO" id="GO:0005829">
    <property type="term" value="C:cytosol"/>
    <property type="evidence" value="ECO:0007669"/>
    <property type="project" value="TreeGrafter"/>
</dbReference>
<evidence type="ECO:0000256" key="11">
    <source>
        <dbReference type="ARBA" id="ARBA00023235"/>
    </source>
</evidence>
<dbReference type="PANTHER" id="PTHR21139:SF42">
    <property type="entry name" value="TRIOSEPHOSPHATE ISOMERASE"/>
    <property type="match status" value="1"/>
</dbReference>
<dbReference type="RefSeq" id="WP_035231953.1">
    <property type="nucleotide sequence ID" value="NZ_ARXV01000005.1"/>
</dbReference>
<feature type="binding site" evidence="13">
    <location>
        <begin position="231"/>
        <end position="232"/>
    </location>
    <ligand>
        <name>substrate</name>
    </ligand>
</feature>
<dbReference type="AlphaFoldDB" id="A0A095URI4"/>